<keyword evidence="5" id="KW-0694">RNA-binding</keyword>
<evidence type="ECO:0000256" key="3">
    <source>
        <dbReference type="ARBA" id="ARBA00023274"/>
    </source>
</evidence>
<evidence type="ECO:0000256" key="2">
    <source>
        <dbReference type="ARBA" id="ARBA00022980"/>
    </source>
</evidence>
<dbReference type="EMBL" id="PFBV01000003">
    <property type="protein sequence ID" value="PIT88452.1"/>
    <property type="molecule type" value="Genomic_DNA"/>
</dbReference>
<comment type="function">
    <text evidence="5">One of the proteins that surrounds the polypeptide exit tunnel on the outside of the subunit.</text>
</comment>
<dbReference type="AlphaFoldDB" id="A0A2M6W6N5"/>
<gene>
    <name evidence="5" type="primary">rplX</name>
    <name evidence="7" type="ORF">COU29_01565</name>
</gene>
<dbReference type="GO" id="GO:0019843">
    <property type="term" value="F:rRNA binding"/>
    <property type="evidence" value="ECO:0007669"/>
    <property type="project" value="UniProtKB-UniRule"/>
</dbReference>
<evidence type="ECO:0000259" key="6">
    <source>
        <dbReference type="SMART" id="SM00739"/>
    </source>
</evidence>
<dbReference type="InterPro" id="IPR041988">
    <property type="entry name" value="Ribosomal_uL24_KOW"/>
</dbReference>
<dbReference type="GO" id="GO:0005840">
    <property type="term" value="C:ribosome"/>
    <property type="evidence" value="ECO:0007669"/>
    <property type="project" value="UniProtKB-KW"/>
</dbReference>
<dbReference type="InterPro" id="IPR003256">
    <property type="entry name" value="Ribosomal_uL24"/>
</dbReference>
<evidence type="ECO:0000256" key="1">
    <source>
        <dbReference type="ARBA" id="ARBA00010618"/>
    </source>
</evidence>
<dbReference type="GO" id="GO:1990904">
    <property type="term" value="C:ribonucleoprotein complex"/>
    <property type="evidence" value="ECO:0007669"/>
    <property type="project" value="UniProtKB-KW"/>
</dbReference>
<organism evidence="7 8">
    <name type="scientific">Candidatus Magasanikbacteria bacterium CG10_big_fil_rev_8_21_14_0_10_36_32</name>
    <dbReference type="NCBI Taxonomy" id="1974646"/>
    <lineage>
        <taxon>Bacteria</taxon>
        <taxon>Candidatus Magasanikiibacteriota</taxon>
    </lineage>
</organism>
<accession>A0A2M6W6N5</accession>
<dbReference type="Gene3D" id="2.30.30.30">
    <property type="match status" value="1"/>
</dbReference>
<dbReference type="HAMAP" id="MF_01326_B">
    <property type="entry name" value="Ribosomal_uL24_B"/>
    <property type="match status" value="1"/>
</dbReference>
<comment type="subunit">
    <text evidence="5">Part of the 50S ribosomal subunit.</text>
</comment>
<dbReference type="SUPFAM" id="SSF50104">
    <property type="entry name" value="Translation proteins SH3-like domain"/>
    <property type="match status" value="1"/>
</dbReference>
<dbReference type="InterPro" id="IPR014722">
    <property type="entry name" value="Rib_uL2_dom2"/>
</dbReference>
<dbReference type="GO" id="GO:0006412">
    <property type="term" value="P:translation"/>
    <property type="evidence" value="ECO:0007669"/>
    <property type="project" value="UniProtKB-UniRule"/>
</dbReference>
<evidence type="ECO:0000313" key="7">
    <source>
        <dbReference type="EMBL" id="PIT88452.1"/>
    </source>
</evidence>
<reference evidence="8" key="1">
    <citation type="submission" date="2017-09" db="EMBL/GenBank/DDBJ databases">
        <title>Depth-based differentiation of microbial function through sediment-hosted aquifers and enrichment of novel symbionts in the deep terrestrial subsurface.</title>
        <authorList>
            <person name="Probst A.J."/>
            <person name="Ladd B."/>
            <person name="Jarett J.K."/>
            <person name="Geller-Mcgrath D.E."/>
            <person name="Sieber C.M.K."/>
            <person name="Emerson J.B."/>
            <person name="Anantharaman K."/>
            <person name="Thomas B.C."/>
            <person name="Malmstrom R."/>
            <person name="Stieglmeier M."/>
            <person name="Klingl A."/>
            <person name="Woyke T."/>
            <person name="Ryan C.M."/>
            <person name="Banfield J.F."/>
        </authorList>
    </citation>
    <scope>NUCLEOTIDE SEQUENCE [LARGE SCALE GENOMIC DNA]</scope>
</reference>
<dbReference type="Proteomes" id="UP000231426">
    <property type="component" value="Unassembled WGS sequence"/>
</dbReference>
<keyword evidence="5" id="KW-0699">rRNA-binding</keyword>
<feature type="domain" description="KOW" evidence="6">
    <location>
        <begin position="2"/>
        <end position="29"/>
    </location>
</feature>
<dbReference type="Pfam" id="PF00467">
    <property type="entry name" value="KOW"/>
    <property type="match status" value="1"/>
</dbReference>
<evidence type="ECO:0000256" key="5">
    <source>
        <dbReference type="HAMAP-Rule" id="MF_01326"/>
    </source>
</evidence>
<protein>
    <recommendedName>
        <fullName evidence="4 5">Large ribosomal subunit protein uL24</fullName>
    </recommendedName>
</protein>
<dbReference type="InterPro" id="IPR057264">
    <property type="entry name" value="Ribosomal_uL24_C"/>
</dbReference>
<comment type="function">
    <text evidence="5">One of two assembly initiator proteins, it binds directly to the 5'-end of the 23S rRNA, where it nucleates assembly of the 50S subunit.</text>
</comment>
<dbReference type="PANTHER" id="PTHR12903">
    <property type="entry name" value="MITOCHONDRIAL RIBOSOMAL PROTEIN L24"/>
    <property type="match status" value="1"/>
</dbReference>
<dbReference type="NCBIfam" id="TIGR01079">
    <property type="entry name" value="rplX_bact"/>
    <property type="match status" value="1"/>
</dbReference>
<keyword evidence="3 5" id="KW-0687">Ribonucleoprotein</keyword>
<dbReference type="InterPro" id="IPR008991">
    <property type="entry name" value="Translation_prot_SH3-like_sf"/>
</dbReference>
<dbReference type="Pfam" id="PF17136">
    <property type="entry name" value="ribosomal_L24"/>
    <property type="match status" value="1"/>
</dbReference>
<comment type="caution">
    <text evidence="7">The sequence shown here is derived from an EMBL/GenBank/DDBJ whole genome shotgun (WGS) entry which is preliminary data.</text>
</comment>
<dbReference type="CDD" id="cd06089">
    <property type="entry name" value="KOW_RPL26"/>
    <property type="match status" value="1"/>
</dbReference>
<comment type="similarity">
    <text evidence="1 5">Belongs to the universal ribosomal protein uL24 family.</text>
</comment>
<proteinExistence type="inferred from homology"/>
<evidence type="ECO:0000256" key="4">
    <source>
        <dbReference type="ARBA" id="ARBA00035206"/>
    </source>
</evidence>
<evidence type="ECO:0000313" key="8">
    <source>
        <dbReference type="Proteomes" id="UP000231426"/>
    </source>
</evidence>
<dbReference type="GO" id="GO:0003735">
    <property type="term" value="F:structural constituent of ribosome"/>
    <property type="evidence" value="ECO:0007669"/>
    <property type="project" value="InterPro"/>
</dbReference>
<sequence length="102" mass="11506">MKIKVNDKVKAITGKDRGKEGKVIQVFSDSDRVVVEGLHIMKKHLRPQKRGEKGQVIELAAPMNISNVMLICPKCAKVVRVGYKVDGKTKKRVCRQCNEFID</sequence>
<name>A0A2M6W6N5_9BACT</name>
<keyword evidence="2 5" id="KW-0689">Ribosomal protein</keyword>
<dbReference type="SMART" id="SM00739">
    <property type="entry name" value="KOW"/>
    <property type="match status" value="1"/>
</dbReference>
<dbReference type="InterPro" id="IPR005824">
    <property type="entry name" value="KOW"/>
</dbReference>